<dbReference type="InterPro" id="IPR014774">
    <property type="entry name" value="KaiC-like_dom"/>
</dbReference>
<evidence type="ECO:0000313" key="4">
    <source>
        <dbReference type="EMBL" id="MFC7142496.1"/>
    </source>
</evidence>
<dbReference type="SUPFAM" id="SSF52540">
    <property type="entry name" value="P-loop containing nucleoside triphosphate hydrolases"/>
    <property type="match status" value="1"/>
</dbReference>
<dbReference type="AlphaFoldDB" id="A0ABD5Y9W8"/>
<dbReference type="RefSeq" id="WP_274323561.1">
    <property type="nucleotide sequence ID" value="NZ_CP118158.1"/>
</dbReference>
<dbReference type="Gene3D" id="3.40.50.300">
    <property type="entry name" value="P-loop containing nucleotide triphosphate hydrolases"/>
    <property type="match status" value="1"/>
</dbReference>
<keyword evidence="5" id="KW-1185">Reference proteome</keyword>
<gene>
    <name evidence="4" type="ORF">ACFQMA_21990</name>
</gene>
<evidence type="ECO:0000313" key="5">
    <source>
        <dbReference type="Proteomes" id="UP001596432"/>
    </source>
</evidence>
<organism evidence="4 5">
    <name type="scientific">Halosimplex aquaticum</name>
    <dbReference type="NCBI Taxonomy" id="3026162"/>
    <lineage>
        <taxon>Archaea</taxon>
        <taxon>Methanobacteriati</taxon>
        <taxon>Methanobacteriota</taxon>
        <taxon>Stenosarchaea group</taxon>
        <taxon>Halobacteria</taxon>
        <taxon>Halobacteriales</taxon>
        <taxon>Haloarculaceae</taxon>
        <taxon>Halosimplex</taxon>
    </lineage>
</organism>
<dbReference type="Pfam" id="PF06745">
    <property type="entry name" value="ATPase"/>
    <property type="match status" value="1"/>
</dbReference>
<name>A0ABD5Y9W8_9EURY</name>
<dbReference type="GO" id="GO:0005524">
    <property type="term" value="F:ATP binding"/>
    <property type="evidence" value="ECO:0007669"/>
    <property type="project" value="UniProtKB-KW"/>
</dbReference>
<feature type="domain" description="KaiC-like" evidence="3">
    <location>
        <begin position="4"/>
        <end position="76"/>
    </location>
</feature>
<proteinExistence type="predicted"/>
<reference evidence="4 5" key="1">
    <citation type="journal article" date="2019" name="Int. J. Syst. Evol. Microbiol.">
        <title>The Global Catalogue of Microorganisms (GCM) 10K type strain sequencing project: providing services to taxonomists for standard genome sequencing and annotation.</title>
        <authorList>
            <consortium name="The Broad Institute Genomics Platform"/>
            <consortium name="The Broad Institute Genome Sequencing Center for Infectious Disease"/>
            <person name="Wu L."/>
            <person name="Ma J."/>
        </authorList>
    </citation>
    <scope>NUCLEOTIDE SEQUENCE [LARGE SCALE GENOMIC DNA]</scope>
    <source>
        <strain evidence="4 5">XZYJT29</strain>
    </source>
</reference>
<dbReference type="InterPro" id="IPR027417">
    <property type="entry name" value="P-loop_NTPase"/>
</dbReference>
<evidence type="ECO:0000259" key="3">
    <source>
        <dbReference type="Pfam" id="PF06745"/>
    </source>
</evidence>
<dbReference type="GeneID" id="78822838"/>
<protein>
    <submittedName>
        <fullName evidence="4">RAD55 family ATPase</fullName>
    </submittedName>
</protein>
<comment type="caution">
    <text evidence="4">The sequence shown here is derived from an EMBL/GenBank/DDBJ whole genome shotgun (WGS) entry which is preliminary data.</text>
</comment>
<evidence type="ECO:0000256" key="2">
    <source>
        <dbReference type="ARBA" id="ARBA00022840"/>
    </source>
</evidence>
<keyword evidence="2" id="KW-0067">ATP-binding</keyword>
<accession>A0ABD5Y9W8</accession>
<dbReference type="EMBL" id="JBHTAS010000001">
    <property type="protein sequence ID" value="MFC7142496.1"/>
    <property type="molecule type" value="Genomic_DNA"/>
</dbReference>
<evidence type="ECO:0000256" key="1">
    <source>
        <dbReference type="ARBA" id="ARBA00022741"/>
    </source>
</evidence>
<dbReference type="PANTHER" id="PTHR43637">
    <property type="entry name" value="UPF0273 PROTEIN TM_0370"/>
    <property type="match status" value="1"/>
</dbReference>
<keyword evidence="1" id="KW-0547">Nucleotide-binding</keyword>
<dbReference type="Proteomes" id="UP001596432">
    <property type="component" value="Unassembled WGS sequence"/>
</dbReference>
<dbReference type="PANTHER" id="PTHR43637:SF2">
    <property type="entry name" value="PROTEIN GVPD 1"/>
    <property type="match status" value="1"/>
</dbReference>
<sequence length="131" mass="13801">MPLSTGCERLNALLGGGVPANRSLLVSGSPGTGKTTLGMQFLQAGLDGGEDCLFVSTEQTLEELEDALAPYPFDLNAENLTVITVHSEPGETMERDDDGVEWLTLEQSPTGSPGTSAVVDYAEDPPYVDLV</sequence>